<keyword evidence="3" id="KW-0418">Kinase</keyword>
<dbReference type="InterPro" id="IPR017441">
    <property type="entry name" value="Protein_kinase_ATP_BS"/>
</dbReference>
<dbReference type="GO" id="GO:0005524">
    <property type="term" value="F:ATP binding"/>
    <property type="evidence" value="ECO:0007669"/>
    <property type="project" value="UniProtKB-UniRule"/>
</dbReference>
<evidence type="ECO:0000313" key="9">
    <source>
        <dbReference type="EMBL" id="KAG2450635.1"/>
    </source>
</evidence>
<dbReference type="SUPFAM" id="SSF56112">
    <property type="entry name" value="Protein kinase-like (PK-like)"/>
    <property type="match status" value="1"/>
</dbReference>
<feature type="region of interest" description="Disordered" evidence="6">
    <location>
        <begin position="389"/>
        <end position="410"/>
    </location>
</feature>
<evidence type="ECO:0000313" key="10">
    <source>
        <dbReference type="Proteomes" id="UP000613740"/>
    </source>
</evidence>
<feature type="domain" description="Protein kinase" evidence="8">
    <location>
        <begin position="352"/>
        <end position="752"/>
    </location>
</feature>
<accession>A0A836B8K4</accession>
<dbReference type="InterPro" id="IPR051681">
    <property type="entry name" value="Ser/Thr_Kinases-Pseudokinases"/>
</dbReference>
<dbReference type="PANTHER" id="PTHR44329:SF214">
    <property type="entry name" value="PROTEIN KINASE DOMAIN-CONTAINING PROTEIN"/>
    <property type="match status" value="1"/>
</dbReference>
<evidence type="ECO:0000256" key="3">
    <source>
        <dbReference type="ARBA" id="ARBA00022777"/>
    </source>
</evidence>
<feature type="region of interest" description="Disordered" evidence="6">
    <location>
        <begin position="145"/>
        <end position="222"/>
    </location>
</feature>
<evidence type="ECO:0000259" key="8">
    <source>
        <dbReference type="PROSITE" id="PS50011"/>
    </source>
</evidence>
<evidence type="ECO:0000256" key="1">
    <source>
        <dbReference type="ARBA" id="ARBA00022679"/>
    </source>
</evidence>
<keyword evidence="1" id="KW-0808">Transferase</keyword>
<feature type="compositionally biased region" description="Polar residues" evidence="6">
    <location>
        <begin position="191"/>
        <end position="208"/>
    </location>
</feature>
<feature type="compositionally biased region" description="Low complexity" evidence="6">
    <location>
        <begin position="145"/>
        <end position="162"/>
    </location>
</feature>
<feature type="transmembrane region" description="Helical" evidence="7">
    <location>
        <begin position="102"/>
        <end position="129"/>
    </location>
</feature>
<dbReference type="SMART" id="SM00220">
    <property type="entry name" value="S_TKc"/>
    <property type="match status" value="1"/>
</dbReference>
<feature type="compositionally biased region" description="Pro residues" evidence="6">
    <location>
        <begin position="389"/>
        <end position="400"/>
    </location>
</feature>
<evidence type="ECO:0000256" key="6">
    <source>
        <dbReference type="SAM" id="MobiDB-lite"/>
    </source>
</evidence>
<dbReference type="PROSITE" id="PS00107">
    <property type="entry name" value="PROTEIN_KINASE_ATP"/>
    <property type="match status" value="1"/>
</dbReference>
<dbReference type="OrthoDB" id="536504at2759"/>
<dbReference type="EMBL" id="JAEHOD010000010">
    <property type="protein sequence ID" value="KAG2450635.1"/>
    <property type="molecule type" value="Genomic_DNA"/>
</dbReference>
<evidence type="ECO:0000256" key="7">
    <source>
        <dbReference type="SAM" id="Phobius"/>
    </source>
</evidence>
<dbReference type="Gene3D" id="3.30.200.20">
    <property type="entry name" value="Phosphorylase Kinase, domain 1"/>
    <property type="match status" value="2"/>
</dbReference>
<sequence length="768" mass="79576">MTLECTKQYGIVGCYNYLALAQRHVRGGQLQTNASRVSDTIPFVASSPLVATPSAAAGRDSPQGTILSAGGGGDLATAVPAGSYTGASSSSSNSSDSGNTEAVAVVVGAVAGGVVGGLGLVAGVAWAIMLVHRRCQQKTAAAAANGGAGADSGADGDSESGSWGKGSCGAIPQQGLKAANGSSSCKDEDGQQYSHDSSGHAQASSSNAAGGDHSHHLMPQQPAAAAAASWSLVPVTRLTPLQPHIPLNVTTVVLAATTTAGSSRARSGGEGYDEEFASSAINSLDNAGLAGSNCMGMHGGGIPAAAAAAAAAGAVVAEAVAAHAAASGAGGRDFDAAAVPSAAAGDDVLHVVLTGHVIGRGSFGKVVEGIYNGRRVAVKLVDMGLLQLPLPPPLPPPPPQQQQQQQTVSPALHHIATQPPYAAEQVPMSQEQYLTLVDSSGSNAMQPPYAAEQVPMSQEQYLTLVDSSGSNAMQPPYAAEQVPMSQEQYLTLQQAAAEAHYFCPQQQQQQRSGRNSSKAQNVFIATLEQEVQVLARVQHANIVSLLAANLTPPNVCLVMERLDTSLDRLLYKDPNRRPLSLSLIIHIALQVARALAHLHPTICHRDIKPGNVLISNADASDERQVVVKLADFGFSRLRSSTLITQEPGVGTGPYMAPECFDTAHPLIAITDRADCYSFGVLLWELLARRQPWAELNLVAMAVRVVVNGDRLPMSELVEAGAPVKLQKLVKQCFEPDPRRRPAAADIVKVLLLVQEQLEMGVCDGACDE</sequence>
<keyword evidence="4 5" id="KW-0067">ATP-binding</keyword>
<keyword evidence="2 5" id="KW-0547">Nucleotide-binding</keyword>
<keyword evidence="7" id="KW-0812">Transmembrane</keyword>
<dbReference type="InterPro" id="IPR008271">
    <property type="entry name" value="Ser/Thr_kinase_AS"/>
</dbReference>
<protein>
    <recommendedName>
        <fullName evidence="8">Protein kinase domain-containing protein</fullName>
    </recommendedName>
</protein>
<comment type="caution">
    <text evidence="9">The sequence shown here is derived from an EMBL/GenBank/DDBJ whole genome shotgun (WGS) entry which is preliminary data.</text>
</comment>
<dbReference type="InterPro" id="IPR011009">
    <property type="entry name" value="Kinase-like_dom_sf"/>
</dbReference>
<dbReference type="Gene3D" id="1.10.510.10">
    <property type="entry name" value="Transferase(Phosphotransferase) domain 1"/>
    <property type="match status" value="1"/>
</dbReference>
<dbReference type="PROSITE" id="PS00108">
    <property type="entry name" value="PROTEIN_KINASE_ST"/>
    <property type="match status" value="1"/>
</dbReference>
<proteinExistence type="predicted"/>
<evidence type="ECO:0000256" key="2">
    <source>
        <dbReference type="ARBA" id="ARBA00022741"/>
    </source>
</evidence>
<dbReference type="InterPro" id="IPR000719">
    <property type="entry name" value="Prot_kinase_dom"/>
</dbReference>
<organism evidence="9 10">
    <name type="scientific">Chlamydomonas schloesseri</name>
    <dbReference type="NCBI Taxonomy" id="2026947"/>
    <lineage>
        <taxon>Eukaryota</taxon>
        <taxon>Viridiplantae</taxon>
        <taxon>Chlorophyta</taxon>
        <taxon>core chlorophytes</taxon>
        <taxon>Chlorophyceae</taxon>
        <taxon>CS clade</taxon>
        <taxon>Chlamydomonadales</taxon>
        <taxon>Chlamydomonadaceae</taxon>
        <taxon>Chlamydomonas</taxon>
    </lineage>
</organism>
<dbReference type="PROSITE" id="PS50011">
    <property type="entry name" value="PROTEIN_KINASE_DOM"/>
    <property type="match status" value="1"/>
</dbReference>
<dbReference type="AlphaFoldDB" id="A0A836B8K4"/>
<dbReference type="PANTHER" id="PTHR44329">
    <property type="entry name" value="SERINE/THREONINE-PROTEIN KINASE TNNI3K-RELATED"/>
    <property type="match status" value="1"/>
</dbReference>
<name>A0A836B8K4_9CHLO</name>
<dbReference type="Pfam" id="PF00069">
    <property type="entry name" value="Pkinase"/>
    <property type="match status" value="1"/>
</dbReference>
<dbReference type="GO" id="GO:0004674">
    <property type="term" value="F:protein serine/threonine kinase activity"/>
    <property type="evidence" value="ECO:0007669"/>
    <property type="project" value="TreeGrafter"/>
</dbReference>
<evidence type="ECO:0000256" key="4">
    <source>
        <dbReference type="ARBA" id="ARBA00022840"/>
    </source>
</evidence>
<keyword evidence="7" id="KW-0472">Membrane</keyword>
<feature type="binding site" evidence="5">
    <location>
        <position position="379"/>
    </location>
    <ligand>
        <name>ATP</name>
        <dbReference type="ChEBI" id="CHEBI:30616"/>
    </ligand>
</feature>
<keyword evidence="7" id="KW-1133">Transmembrane helix</keyword>
<reference evidence="9" key="1">
    <citation type="journal article" date="2020" name="bioRxiv">
        <title>Comparative genomics of Chlamydomonas.</title>
        <authorList>
            <person name="Craig R.J."/>
            <person name="Hasan A.R."/>
            <person name="Ness R.W."/>
            <person name="Keightley P.D."/>
        </authorList>
    </citation>
    <scope>NUCLEOTIDE SEQUENCE</scope>
    <source>
        <strain evidence="9">CCAP 11/173</strain>
    </source>
</reference>
<gene>
    <name evidence="9" type="ORF">HYH02_004475</name>
</gene>
<keyword evidence="10" id="KW-1185">Reference proteome</keyword>
<dbReference type="Proteomes" id="UP000613740">
    <property type="component" value="Unassembled WGS sequence"/>
</dbReference>
<evidence type="ECO:0000256" key="5">
    <source>
        <dbReference type="PROSITE-ProRule" id="PRU10141"/>
    </source>
</evidence>